<feature type="transmembrane region" description="Helical" evidence="2">
    <location>
        <begin position="20"/>
        <end position="41"/>
    </location>
</feature>
<keyword evidence="2" id="KW-0812">Transmembrane</keyword>
<evidence type="ECO:0000256" key="2">
    <source>
        <dbReference type="SAM" id="Phobius"/>
    </source>
</evidence>
<dbReference type="EMBL" id="GL883135">
    <property type="protein sequence ID" value="EGG01763.1"/>
    <property type="molecule type" value="Genomic_DNA"/>
</dbReference>
<dbReference type="KEGG" id="mlr:MELLADRAFT_110640"/>
<dbReference type="InParanoid" id="F4S0G6"/>
<feature type="region of interest" description="Disordered" evidence="1">
    <location>
        <begin position="128"/>
        <end position="177"/>
    </location>
</feature>
<feature type="compositionally biased region" description="Polar residues" evidence="1">
    <location>
        <begin position="200"/>
        <end position="210"/>
    </location>
</feature>
<dbReference type="VEuPathDB" id="FungiDB:MELLADRAFT_110640"/>
<feature type="region of interest" description="Disordered" evidence="1">
    <location>
        <begin position="200"/>
        <end position="219"/>
    </location>
</feature>
<dbReference type="GeneID" id="18924144"/>
<dbReference type="OrthoDB" id="10302672at2759"/>
<protein>
    <submittedName>
        <fullName evidence="3">Uncharacterized protein</fullName>
    </submittedName>
</protein>
<evidence type="ECO:0000313" key="3">
    <source>
        <dbReference type="EMBL" id="EGG01763.1"/>
    </source>
</evidence>
<dbReference type="AlphaFoldDB" id="F4S0G6"/>
<name>F4S0G6_MELLP</name>
<sequence length="219" mass="24371">MNPGKVSTHQLIDLAPYWDNRMKACFGYVPLTIFVPAWLLADKNHMSNRRKQSLSCSDVIAYVGLRVPSKWRHSFLIWSTFFHLYVKYWRLKYQQEEIANTPSGRHQVQPQNGQFFGEANHHYGYHHQDNAEASGSVGYHQSNRGRGKQGRGMGRGTSSRGGSIRGGSHSGPTTIVNGVMVTKFGPGAFEAVKAARQASVNGKNAGTQKLSAGKDQYQM</sequence>
<accession>F4S0G6</accession>
<dbReference type="HOGENOM" id="CLU_1261771_0_0_1"/>
<dbReference type="Proteomes" id="UP000001072">
    <property type="component" value="Unassembled WGS sequence"/>
</dbReference>
<proteinExistence type="predicted"/>
<keyword evidence="2" id="KW-1133">Transmembrane helix</keyword>
<dbReference type="RefSeq" id="XP_007414863.1">
    <property type="nucleotide sequence ID" value="XM_007414801.1"/>
</dbReference>
<evidence type="ECO:0000313" key="4">
    <source>
        <dbReference type="Proteomes" id="UP000001072"/>
    </source>
</evidence>
<keyword evidence="2" id="KW-0472">Membrane</keyword>
<reference evidence="4" key="1">
    <citation type="journal article" date="2011" name="Proc. Natl. Acad. Sci. U.S.A.">
        <title>Obligate biotrophy features unraveled by the genomic analysis of rust fungi.</title>
        <authorList>
            <person name="Duplessis S."/>
            <person name="Cuomo C.A."/>
            <person name="Lin Y.-C."/>
            <person name="Aerts A."/>
            <person name="Tisserant E."/>
            <person name="Veneault-Fourrey C."/>
            <person name="Joly D.L."/>
            <person name="Hacquard S."/>
            <person name="Amselem J."/>
            <person name="Cantarel B.L."/>
            <person name="Chiu R."/>
            <person name="Coutinho P.M."/>
            <person name="Feau N."/>
            <person name="Field M."/>
            <person name="Frey P."/>
            <person name="Gelhaye E."/>
            <person name="Goldberg J."/>
            <person name="Grabherr M.G."/>
            <person name="Kodira C.D."/>
            <person name="Kohler A."/>
            <person name="Kuees U."/>
            <person name="Lindquist E.A."/>
            <person name="Lucas S.M."/>
            <person name="Mago R."/>
            <person name="Mauceli E."/>
            <person name="Morin E."/>
            <person name="Murat C."/>
            <person name="Pangilinan J.L."/>
            <person name="Park R."/>
            <person name="Pearson M."/>
            <person name="Quesneville H."/>
            <person name="Rouhier N."/>
            <person name="Sakthikumar S."/>
            <person name="Salamov A.A."/>
            <person name="Schmutz J."/>
            <person name="Selles B."/>
            <person name="Shapiro H."/>
            <person name="Tanguay P."/>
            <person name="Tuskan G.A."/>
            <person name="Henrissat B."/>
            <person name="Van de Peer Y."/>
            <person name="Rouze P."/>
            <person name="Ellis J.G."/>
            <person name="Dodds P.N."/>
            <person name="Schein J.E."/>
            <person name="Zhong S."/>
            <person name="Hamelin R.C."/>
            <person name="Grigoriev I.V."/>
            <person name="Szabo L.J."/>
            <person name="Martin F."/>
        </authorList>
    </citation>
    <scope>NUCLEOTIDE SEQUENCE [LARGE SCALE GENOMIC DNA]</scope>
    <source>
        <strain evidence="4">98AG31 / pathotype 3-4-7</strain>
    </source>
</reference>
<gene>
    <name evidence="3" type="ORF">MELLADRAFT_110640</name>
</gene>
<keyword evidence="4" id="KW-1185">Reference proteome</keyword>
<evidence type="ECO:0000256" key="1">
    <source>
        <dbReference type="SAM" id="MobiDB-lite"/>
    </source>
</evidence>
<organism evidence="4">
    <name type="scientific">Melampsora larici-populina (strain 98AG31 / pathotype 3-4-7)</name>
    <name type="common">Poplar leaf rust fungus</name>
    <dbReference type="NCBI Taxonomy" id="747676"/>
    <lineage>
        <taxon>Eukaryota</taxon>
        <taxon>Fungi</taxon>
        <taxon>Dikarya</taxon>
        <taxon>Basidiomycota</taxon>
        <taxon>Pucciniomycotina</taxon>
        <taxon>Pucciniomycetes</taxon>
        <taxon>Pucciniales</taxon>
        <taxon>Melampsoraceae</taxon>
        <taxon>Melampsora</taxon>
    </lineage>
</organism>